<dbReference type="AlphaFoldDB" id="A0A9P0GP92"/>
<feature type="binding site" evidence="3">
    <location>
        <position position="94"/>
    </location>
    <ligand>
        <name>Zn(2+)</name>
        <dbReference type="ChEBI" id="CHEBI:29105"/>
        <label>1</label>
    </ligand>
</feature>
<keyword evidence="1" id="KW-0346">Stress response</keyword>
<dbReference type="GO" id="GO:0046872">
    <property type="term" value="F:metal ion binding"/>
    <property type="evidence" value="ECO:0007669"/>
    <property type="project" value="UniProtKB-KW"/>
</dbReference>
<comment type="similarity">
    <text evidence="2">Belongs to the small heat shock protein (HSP20) family.</text>
</comment>
<dbReference type="PANTHER" id="PTHR45640">
    <property type="entry name" value="HEAT SHOCK PROTEIN HSP-12.2-RELATED"/>
    <property type="match status" value="1"/>
</dbReference>
<keyword evidence="6" id="KW-1185">Reference proteome</keyword>
<evidence type="ECO:0000256" key="1">
    <source>
        <dbReference type="ARBA" id="ARBA00023016"/>
    </source>
</evidence>
<dbReference type="PANTHER" id="PTHR45640:SF13">
    <property type="entry name" value="HEAT SHOCK PROTEIN 22-RELATED"/>
    <property type="match status" value="1"/>
</dbReference>
<accession>A0A9P0GP92</accession>
<dbReference type="InterPro" id="IPR008978">
    <property type="entry name" value="HSP20-like_chaperone"/>
</dbReference>
<protein>
    <recommendedName>
        <fullName evidence="4">SHSP domain-containing protein</fullName>
    </recommendedName>
</protein>
<keyword evidence="3" id="KW-0479">Metal-binding</keyword>
<reference evidence="5" key="1">
    <citation type="submission" date="2022-01" db="EMBL/GenBank/DDBJ databases">
        <authorList>
            <person name="King R."/>
        </authorList>
    </citation>
    <scope>NUCLEOTIDE SEQUENCE</scope>
</reference>
<dbReference type="GO" id="GO:0005737">
    <property type="term" value="C:cytoplasm"/>
    <property type="evidence" value="ECO:0007669"/>
    <property type="project" value="TreeGrafter"/>
</dbReference>
<evidence type="ECO:0000256" key="2">
    <source>
        <dbReference type="PIRNR" id="PIRNR036514"/>
    </source>
</evidence>
<evidence type="ECO:0000259" key="4">
    <source>
        <dbReference type="Pfam" id="PF00011"/>
    </source>
</evidence>
<evidence type="ECO:0000256" key="3">
    <source>
        <dbReference type="PIRSR" id="PIRSR036514-1"/>
    </source>
</evidence>
<feature type="binding site" evidence="3">
    <location>
        <position position="96"/>
    </location>
    <ligand>
        <name>Zn(2+)</name>
        <dbReference type="ChEBI" id="CHEBI:29105"/>
        <label>1</label>
    </ligand>
</feature>
<reference evidence="5" key="2">
    <citation type="submission" date="2022-10" db="EMBL/GenBank/DDBJ databases">
        <authorList>
            <consortium name="ENA_rothamsted_submissions"/>
            <consortium name="culmorum"/>
            <person name="King R."/>
        </authorList>
    </citation>
    <scope>NUCLEOTIDE SEQUENCE</scope>
</reference>
<proteinExistence type="inferred from homology"/>
<name>A0A9P0GP92_PHACE</name>
<dbReference type="InterPro" id="IPR002068">
    <property type="entry name" value="A-crystallin/Hsp20_dom"/>
</dbReference>
<evidence type="ECO:0000313" key="6">
    <source>
        <dbReference type="Proteomes" id="UP001153737"/>
    </source>
</evidence>
<dbReference type="GO" id="GO:0051082">
    <property type="term" value="F:unfolded protein binding"/>
    <property type="evidence" value="ECO:0007669"/>
    <property type="project" value="TreeGrafter"/>
</dbReference>
<dbReference type="Pfam" id="PF00011">
    <property type="entry name" value="HSP20"/>
    <property type="match status" value="1"/>
</dbReference>
<evidence type="ECO:0000313" key="5">
    <source>
        <dbReference type="EMBL" id="CAH1170088.1"/>
    </source>
</evidence>
<dbReference type="Gene3D" id="2.60.40.790">
    <property type="match status" value="1"/>
</dbReference>
<dbReference type="SUPFAM" id="SSF49764">
    <property type="entry name" value="HSP20-like chaperones"/>
    <property type="match status" value="1"/>
</dbReference>
<dbReference type="GO" id="GO:0042026">
    <property type="term" value="P:protein refolding"/>
    <property type="evidence" value="ECO:0007669"/>
    <property type="project" value="TreeGrafter"/>
</dbReference>
<sequence>MSLFPYVFRDMMRPLKLLEQHMKLAEEIFHPTTFGAWNNRPRYTIELGDDISKRDSVIQDKDKFQVKVDVQDFKPEEIIVKTLDGNAIQIEAKHEEKQVDNDGFILKQLVRRFVLPRGHDLKSAVSSLSSDGVLTITAPRNVEGLEEKVIPITHESKETPKEGK</sequence>
<dbReference type="OrthoDB" id="1431247at2759"/>
<dbReference type="PRINTS" id="PR00299">
    <property type="entry name" value="ACRYSTALLIN"/>
</dbReference>
<dbReference type="CDD" id="cd06526">
    <property type="entry name" value="metazoan_ACD"/>
    <property type="match status" value="1"/>
</dbReference>
<feature type="domain" description="SHSP" evidence="4">
    <location>
        <begin position="58"/>
        <end position="152"/>
    </location>
</feature>
<organism evidence="5 6">
    <name type="scientific">Phaedon cochleariae</name>
    <name type="common">Mustard beetle</name>
    <dbReference type="NCBI Taxonomy" id="80249"/>
    <lineage>
        <taxon>Eukaryota</taxon>
        <taxon>Metazoa</taxon>
        <taxon>Ecdysozoa</taxon>
        <taxon>Arthropoda</taxon>
        <taxon>Hexapoda</taxon>
        <taxon>Insecta</taxon>
        <taxon>Pterygota</taxon>
        <taxon>Neoptera</taxon>
        <taxon>Endopterygota</taxon>
        <taxon>Coleoptera</taxon>
        <taxon>Polyphaga</taxon>
        <taxon>Cucujiformia</taxon>
        <taxon>Chrysomeloidea</taxon>
        <taxon>Chrysomelidae</taxon>
        <taxon>Chrysomelinae</taxon>
        <taxon>Chrysomelini</taxon>
        <taxon>Phaedon</taxon>
    </lineage>
</organism>
<dbReference type="PIRSF" id="PIRSF036514">
    <property type="entry name" value="Sm_HSP_B1"/>
    <property type="match status" value="1"/>
</dbReference>
<dbReference type="InterPro" id="IPR055269">
    <property type="entry name" value="Alpha-crystallin/HSP_16"/>
</dbReference>
<dbReference type="Proteomes" id="UP001153737">
    <property type="component" value="Chromosome 5"/>
</dbReference>
<keyword evidence="3" id="KW-0862">Zinc</keyword>
<dbReference type="InterPro" id="IPR001436">
    <property type="entry name" value="Alpha-crystallin/sHSP_animal"/>
</dbReference>
<dbReference type="GO" id="GO:0009408">
    <property type="term" value="P:response to heat"/>
    <property type="evidence" value="ECO:0007669"/>
    <property type="project" value="UniProtKB-ARBA"/>
</dbReference>
<dbReference type="GO" id="GO:0005634">
    <property type="term" value="C:nucleus"/>
    <property type="evidence" value="ECO:0007669"/>
    <property type="project" value="TreeGrafter"/>
</dbReference>
<dbReference type="EMBL" id="OU896711">
    <property type="protein sequence ID" value="CAH1170088.1"/>
    <property type="molecule type" value="Genomic_DNA"/>
</dbReference>
<gene>
    <name evidence="5" type="ORF">PHAECO_LOCUS9619</name>
</gene>